<evidence type="ECO:0000256" key="1">
    <source>
        <dbReference type="SAM" id="MobiDB-lite"/>
    </source>
</evidence>
<feature type="compositionally biased region" description="Basic and acidic residues" evidence="1">
    <location>
        <begin position="140"/>
        <end position="154"/>
    </location>
</feature>
<comment type="caution">
    <text evidence="2">The sequence shown here is derived from an EMBL/GenBank/DDBJ whole genome shotgun (WGS) entry which is preliminary data.</text>
</comment>
<feature type="compositionally biased region" description="Acidic residues" evidence="1">
    <location>
        <begin position="34"/>
        <end position="43"/>
    </location>
</feature>
<evidence type="ECO:0000313" key="3">
    <source>
        <dbReference type="Proteomes" id="UP000434957"/>
    </source>
</evidence>
<keyword evidence="3" id="KW-1185">Reference proteome</keyword>
<gene>
    <name evidence="2" type="ORF">PR003_g26933</name>
</gene>
<evidence type="ECO:0000313" key="2">
    <source>
        <dbReference type="EMBL" id="KAE9284139.1"/>
    </source>
</evidence>
<proteinExistence type="predicted"/>
<dbReference type="EMBL" id="QXFT01003613">
    <property type="protein sequence ID" value="KAE9284139.1"/>
    <property type="molecule type" value="Genomic_DNA"/>
</dbReference>
<accession>A0A6A4C3H0</accession>
<organism evidence="2 3">
    <name type="scientific">Phytophthora rubi</name>
    <dbReference type="NCBI Taxonomy" id="129364"/>
    <lineage>
        <taxon>Eukaryota</taxon>
        <taxon>Sar</taxon>
        <taxon>Stramenopiles</taxon>
        <taxon>Oomycota</taxon>
        <taxon>Peronosporomycetes</taxon>
        <taxon>Peronosporales</taxon>
        <taxon>Peronosporaceae</taxon>
        <taxon>Phytophthora</taxon>
    </lineage>
</organism>
<sequence>MTTSATARSGAERPGYAGAFAKRAAQIRDNDSPPSDDENDSDFEPSSSQDDSDEYLVISPDEEDIEVVKSADIVASYWQRPSGEDNRINTAGADLPEGWYPYESIEDYQYGPIGRLQVGVNWSRSYVDAEFLDRQDLKTAEDERRNKRAADRAAYRAGSQ</sequence>
<feature type="region of interest" description="Disordered" evidence="1">
    <location>
        <begin position="140"/>
        <end position="160"/>
    </location>
</feature>
<reference evidence="2 3" key="1">
    <citation type="submission" date="2018-08" db="EMBL/GenBank/DDBJ databases">
        <title>Genomic investigation of the strawberry pathogen Phytophthora fragariae indicates pathogenicity is determined by transcriptional variation in three key races.</title>
        <authorList>
            <person name="Adams T.M."/>
            <person name="Armitage A.D."/>
            <person name="Sobczyk M.K."/>
            <person name="Bates H.J."/>
            <person name="Dunwell J.M."/>
            <person name="Nellist C.F."/>
            <person name="Harrison R.J."/>
        </authorList>
    </citation>
    <scope>NUCLEOTIDE SEQUENCE [LARGE SCALE GENOMIC DNA]</scope>
    <source>
        <strain evidence="2 3">SCRP333</strain>
    </source>
</reference>
<dbReference type="Proteomes" id="UP000434957">
    <property type="component" value="Unassembled WGS sequence"/>
</dbReference>
<name>A0A6A4C3H0_9STRA</name>
<feature type="region of interest" description="Disordered" evidence="1">
    <location>
        <begin position="1"/>
        <end position="54"/>
    </location>
</feature>
<dbReference type="AlphaFoldDB" id="A0A6A4C3H0"/>
<protein>
    <submittedName>
        <fullName evidence="2">Uncharacterized protein</fullName>
    </submittedName>
</protein>